<dbReference type="AlphaFoldDB" id="A0A5B0SYZ7"/>
<evidence type="ECO:0000313" key="1">
    <source>
        <dbReference type="EMBL" id="KAA1141934.1"/>
    </source>
</evidence>
<dbReference type="EMBL" id="VTZD01000024">
    <property type="protein sequence ID" value="KAA1141934.1"/>
    <property type="molecule type" value="Genomic_DNA"/>
</dbReference>
<organism evidence="1 2">
    <name type="scientific">Citrobacter portucalensis</name>
    <dbReference type="NCBI Taxonomy" id="1639133"/>
    <lineage>
        <taxon>Bacteria</taxon>
        <taxon>Pseudomonadati</taxon>
        <taxon>Pseudomonadota</taxon>
        <taxon>Gammaproteobacteria</taxon>
        <taxon>Enterobacterales</taxon>
        <taxon>Enterobacteriaceae</taxon>
        <taxon>Citrobacter</taxon>
        <taxon>Citrobacter freundii complex</taxon>
    </lineage>
</organism>
<evidence type="ECO:0000313" key="2">
    <source>
        <dbReference type="Proteomes" id="UP000323297"/>
    </source>
</evidence>
<sequence>MSGLKKYACYKSSGVKLGFIYLNSNSVNLREIFMENKVEIKRKFPGSAFIKLVKKRDEIS</sequence>
<comment type="caution">
    <text evidence="1">The sequence shown here is derived from an EMBL/GenBank/DDBJ whole genome shotgun (WGS) entry which is preliminary data.</text>
</comment>
<proteinExistence type="predicted"/>
<reference evidence="1 2" key="1">
    <citation type="submission" date="2019-08" db="EMBL/GenBank/DDBJ databases">
        <title>Draft genome sequence of Citrobacter portucalensis strain isolated from green turtle.</title>
        <authorList>
            <person name="Fernandes M.R."/>
            <person name="Sellera F.P."/>
            <person name="Goldeberg D.W."/>
            <person name="Costa D.C."/>
            <person name="Lincopan N."/>
        </authorList>
    </citation>
    <scope>NUCLEOTIDE SEQUENCE [LARGE SCALE GENOMIC DNA]</scope>
    <source>
        <strain evidence="1 2">TV06</strain>
    </source>
</reference>
<gene>
    <name evidence="1" type="ORF">D3H66_19355</name>
</gene>
<dbReference type="Proteomes" id="UP000323297">
    <property type="component" value="Unassembled WGS sequence"/>
</dbReference>
<accession>A0A5B0SYZ7</accession>
<protein>
    <submittedName>
        <fullName evidence="1">Uncharacterized protein</fullName>
    </submittedName>
</protein>
<name>A0A5B0SYZ7_9ENTR</name>